<proteinExistence type="predicted"/>
<feature type="compositionally biased region" description="Basic and acidic residues" evidence="1">
    <location>
        <begin position="1"/>
        <end position="31"/>
    </location>
</feature>
<gene>
    <name evidence="2" type="ORF">AB1Y20_022775</name>
</gene>
<dbReference type="EMBL" id="JBGBPQ010000008">
    <property type="protein sequence ID" value="KAL1521226.1"/>
    <property type="molecule type" value="Genomic_DNA"/>
</dbReference>
<dbReference type="AlphaFoldDB" id="A0AB34JH98"/>
<dbReference type="Proteomes" id="UP001515480">
    <property type="component" value="Unassembled WGS sequence"/>
</dbReference>
<evidence type="ECO:0000313" key="2">
    <source>
        <dbReference type="EMBL" id="KAL1521226.1"/>
    </source>
</evidence>
<sequence>MQSPLAHERLPRPDAAEEAIRHEETVRREAELEAQLQRESAAAKKPPPNAEAAVVSTCTYRFWIFTSPQDPGGEKGEVSLCLTGALGSKWFVRLNAFLPPEELYSGRCEFFQESEDVGTLHTLTLEYGASVTNRIATDLRFGQEELVPPAANSATKSAANSTANSAAKSAAARPGKDSARALAGAAPECAAWWLSHVIVRNSVTGMVAHFPNLSGSAITGPTRHLSLEPRLTWHEDRFGNISEQPPETPAAQQWFFPESQFATPLAAERARHSGSLVAQYADAGMAILDEIYREEMLPLVDQVVQELRISRTAGTFAHDCTQAISGVPVEGSAKSSLQGLRRRNLMLMEDVKKIERTKDEEARALRVKLDSTLHEVHKLSMEKEAETRLRLEAEQAARRAEEQSRNHPSRLCVVQ</sequence>
<name>A0AB34JH98_PRYPA</name>
<protein>
    <submittedName>
        <fullName evidence="2">Uncharacterized protein</fullName>
    </submittedName>
</protein>
<comment type="caution">
    <text evidence="2">The sequence shown here is derived from an EMBL/GenBank/DDBJ whole genome shotgun (WGS) entry which is preliminary data.</text>
</comment>
<evidence type="ECO:0000313" key="3">
    <source>
        <dbReference type="Proteomes" id="UP001515480"/>
    </source>
</evidence>
<organism evidence="2 3">
    <name type="scientific">Prymnesium parvum</name>
    <name type="common">Toxic golden alga</name>
    <dbReference type="NCBI Taxonomy" id="97485"/>
    <lineage>
        <taxon>Eukaryota</taxon>
        <taxon>Haptista</taxon>
        <taxon>Haptophyta</taxon>
        <taxon>Prymnesiophyceae</taxon>
        <taxon>Prymnesiales</taxon>
        <taxon>Prymnesiaceae</taxon>
        <taxon>Prymnesium</taxon>
    </lineage>
</organism>
<accession>A0AB34JH98</accession>
<feature type="region of interest" description="Disordered" evidence="1">
    <location>
        <begin position="1"/>
        <end position="49"/>
    </location>
</feature>
<evidence type="ECO:0000256" key="1">
    <source>
        <dbReference type="SAM" id="MobiDB-lite"/>
    </source>
</evidence>
<keyword evidence="3" id="KW-1185">Reference proteome</keyword>
<reference evidence="2 3" key="1">
    <citation type="journal article" date="2024" name="Science">
        <title>Giant polyketide synthase enzymes in the biosynthesis of giant marine polyether toxins.</title>
        <authorList>
            <person name="Fallon T.R."/>
            <person name="Shende V.V."/>
            <person name="Wierzbicki I.H."/>
            <person name="Pendleton A.L."/>
            <person name="Watervoot N.F."/>
            <person name="Auber R.P."/>
            <person name="Gonzalez D.J."/>
            <person name="Wisecaver J.H."/>
            <person name="Moore B.S."/>
        </authorList>
    </citation>
    <scope>NUCLEOTIDE SEQUENCE [LARGE SCALE GENOMIC DNA]</scope>
    <source>
        <strain evidence="2 3">12B1</strain>
    </source>
</reference>